<dbReference type="Pfam" id="PF12096">
    <property type="entry name" value="DUF3572"/>
    <property type="match status" value="1"/>
</dbReference>
<comment type="caution">
    <text evidence="2">The sequence shown here is derived from an EMBL/GenBank/DDBJ whole genome shotgun (WGS) entry which is preliminary data.</text>
</comment>
<accession>A0A2T8HWC2</accession>
<dbReference type="OrthoDB" id="7356934at2"/>
<keyword evidence="3" id="KW-1185">Reference proteome</keyword>
<dbReference type="EMBL" id="QDKM01000002">
    <property type="protein sequence ID" value="PVH29735.1"/>
    <property type="molecule type" value="Genomic_DNA"/>
</dbReference>
<dbReference type="AlphaFoldDB" id="A0A2T8HWC2"/>
<evidence type="ECO:0000256" key="1">
    <source>
        <dbReference type="SAM" id="MobiDB-lite"/>
    </source>
</evidence>
<protein>
    <submittedName>
        <fullName evidence="2">DUF3572 domain-containing protein</fullName>
    </submittedName>
</protein>
<organism evidence="2 3">
    <name type="scientific">Pararhodobacter oceanensis</name>
    <dbReference type="NCBI Taxonomy" id="2172121"/>
    <lineage>
        <taxon>Bacteria</taxon>
        <taxon>Pseudomonadati</taxon>
        <taxon>Pseudomonadota</taxon>
        <taxon>Alphaproteobacteria</taxon>
        <taxon>Rhodobacterales</taxon>
        <taxon>Paracoccaceae</taxon>
        <taxon>Pararhodobacter</taxon>
    </lineage>
</organism>
<name>A0A2T8HWC2_9RHOB</name>
<evidence type="ECO:0000313" key="3">
    <source>
        <dbReference type="Proteomes" id="UP000245911"/>
    </source>
</evidence>
<gene>
    <name evidence="2" type="ORF">DDE20_06400</name>
</gene>
<feature type="region of interest" description="Disordered" evidence="1">
    <location>
        <begin position="78"/>
        <end position="97"/>
    </location>
</feature>
<dbReference type="RefSeq" id="WP_116557624.1">
    <property type="nucleotide sequence ID" value="NZ_QDKM01000002.1"/>
</dbReference>
<dbReference type="Proteomes" id="UP000245911">
    <property type="component" value="Unassembled WGS sequence"/>
</dbReference>
<dbReference type="InterPro" id="IPR021955">
    <property type="entry name" value="DUF3572"/>
</dbReference>
<reference evidence="2 3" key="1">
    <citation type="submission" date="2018-04" db="EMBL/GenBank/DDBJ databases">
        <title>Pararhodobacter oceanense sp. nov., isolated from marine intertidal sediment.</title>
        <authorList>
            <person name="Wang X.-L."/>
            <person name="Du Z.-J."/>
        </authorList>
    </citation>
    <scope>NUCLEOTIDE SEQUENCE [LARGE SCALE GENOMIC DNA]</scope>
    <source>
        <strain evidence="2 3">AM505</strain>
    </source>
</reference>
<sequence length="97" mass="10512">MSPISMSRAAAEEFAALVLSWLTEDHARIGGFLAWSGLAPEELRAGLAEGTLLPAVLDYLTLDEAMLLEACQDLDYPPETPMTARQSLPGGEIIHWT</sequence>
<proteinExistence type="predicted"/>
<evidence type="ECO:0000313" key="2">
    <source>
        <dbReference type="EMBL" id="PVH29735.1"/>
    </source>
</evidence>